<dbReference type="Proteomes" id="UP000319732">
    <property type="component" value="Unassembled WGS sequence"/>
</dbReference>
<feature type="domain" description="VOC" evidence="1">
    <location>
        <begin position="4"/>
        <end position="129"/>
    </location>
</feature>
<evidence type="ECO:0000313" key="3">
    <source>
        <dbReference type="Proteomes" id="UP000319732"/>
    </source>
</evidence>
<gene>
    <name evidence="2" type="ORF">FKG94_12075</name>
</gene>
<dbReference type="PANTHER" id="PTHR36503:SF1">
    <property type="entry name" value="BLR2520 PROTEIN"/>
    <property type="match status" value="1"/>
</dbReference>
<dbReference type="RefSeq" id="WP_142904587.1">
    <property type="nucleotide sequence ID" value="NZ_ML660093.1"/>
</dbReference>
<dbReference type="Pfam" id="PF00903">
    <property type="entry name" value="Glyoxalase"/>
    <property type="match status" value="1"/>
</dbReference>
<dbReference type="InterPro" id="IPR004360">
    <property type="entry name" value="Glyas_Fos-R_dOase_dom"/>
</dbReference>
<dbReference type="InterPro" id="IPR029068">
    <property type="entry name" value="Glyas_Bleomycin-R_OHBP_Dase"/>
</dbReference>
<reference evidence="2 3" key="1">
    <citation type="submission" date="2019-06" db="EMBL/GenBank/DDBJ databases">
        <title>Whole genome sequence for Cellvibrionaceae sp. R142.</title>
        <authorList>
            <person name="Wang G."/>
        </authorList>
    </citation>
    <scope>NUCLEOTIDE SEQUENCE [LARGE SCALE GENOMIC DNA]</scope>
    <source>
        <strain evidence="2 3">R142</strain>
    </source>
</reference>
<proteinExistence type="predicted"/>
<dbReference type="CDD" id="cd07251">
    <property type="entry name" value="VOC_like"/>
    <property type="match status" value="1"/>
</dbReference>
<dbReference type="AlphaFoldDB" id="A0A545TNF2"/>
<dbReference type="SUPFAM" id="SSF54593">
    <property type="entry name" value="Glyoxalase/Bleomycin resistance protein/Dihydroxybiphenyl dioxygenase"/>
    <property type="match status" value="1"/>
</dbReference>
<protein>
    <submittedName>
        <fullName evidence="2">VOC family protein</fullName>
    </submittedName>
</protein>
<comment type="caution">
    <text evidence="2">The sequence shown here is derived from an EMBL/GenBank/DDBJ whole genome shotgun (WGS) entry which is preliminary data.</text>
</comment>
<dbReference type="EMBL" id="VHSG01000012">
    <property type="protein sequence ID" value="TQV78753.1"/>
    <property type="molecule type" value="Genomic_DNA"/>
</dbReference>
<accession>A0A545TNF2</accession>
<organism evidence="2 3">
    <name type="scientific">Exilibacterium tricleocarpae</name>
    <dbReference type="NCBI Taxonomy" id="2591008"/>
    <lineage>
        <taxon>Bacteria</taxon>
        <taxon>Pseudomonadati</taxon>
        <taxon>Pseudomonadota</taxon>
        <taxon>Gammaproteobacteria</taxon>
        <taxon>Cellvibrionales</taxon>
        <taxon>Cellvibrionaceae</taxon>
        <taxon>Exilibacterium</taxon>
    </lineage>
</organism>
<dbReference type="PANTHER" id="PTHR36503">
    <property type="entry name" value="BLR2520 PROTEIN"/>
    <property type="match status" value="1"/>
</dbReference>
<evidence type="ECO:0000259" key="1">
    <source>
        <dbReference type="PROSITE" id="PS51819"/>
    </source>
</evidence>
<sequence length="142" mass="15687">MEQRLSVITLGVADLGRARDFYDSLGWKPANDNTEEIESIVAYNLIGFSLALFPLDKLAEDTTVTMTKGMHPSFTLAYTVQTPGEVDQTLQQVEAAGGTIIKPGQKVFWGGYSGYFSDLDGYLWEVAHNPFASHGEDGSFRW</sequence>
<keyword evidence="3" id="KW-1185">Reference proteome</keyword>
<evidence type="ECO:0000313" key="2">
    <source>
        <dbReference type="EMBL" id="TQV78753.1"/>
    </source>
</evidence>
<dbReference type="PROSITE" id="PS51819">
    <property type="entry name" value="VOC"/>
    <property type="match status" value="1"/>
</dbReference>
<dbReference type="Gene3D" id="3.10.180.10">
    <property type="entry name" value="2,3-Dihydroxybiphenyl 1,2-Dioxygenase, domain 1"/>
    <property type="match status" value="1"/>
</dbReference>
<dbReference type="InterPro" id="IPR037523">
    <property type="entry name" value="VOC_core"/>
</dbReference>
<name>A0A545TNF2_9GAMM</name>
<dbReference type="OrthoDB" id="4265398at2"/>